<keyword evidence="1" id="KW-1133">Transmembrane helix</keyword>
<evidence type="ECO:0000256" key="1">
    <source>
        <dbReference type="SAM" id="Phobius"/>
    </source>
</evidence>
<sequence length="454" mass="53241">MPYIPFLYPLALPYPVQFSLDWFLAAWWLWVFLALLTFAFQMWQTYIQEYYKKVTNPWTMLEMHIPREFTQTPRAMEQVFVGIHALKNSASDLEESYWDGEVPLWFSFEAVSFGGEVHFYLFIPVVRKKHITSLFYAMYPDVAFTEVEEDYINRLPATARELYEKGYRMFGNELLFDREPVYPIKTYIDFEAPAEEKEVDTIGPLLETLVSIDPREHLWMQILFRPKVDAFITAFKKEGDDEISKIRETGRFVRGPDGKPILDPETGFPMYSIPSPGQVEAMKAIDRKVGKPAFDTVIRYMYVSPRDIFNNSFGRRSIFMAMNQASTESFNKFKHNVYAWTLAKIWYAPYIFPKHRAADRREWLYHKYRSRTMYPDMLLEALLKMKLFHWGFKPWKMMNVVLATDELATLFHPPTAAVLTGPLIKRTDARRVGPPATLPIYGETGEDENLPGIE</sequence>
<dbReference type="AlphaFoldDB" id="A0A1G2L5I2"/>
<dbReference type="STRING" id="1802279.A3B34_03610"/>
<protein>
    <recommendedName>
        <fullName evidence="2">DUF8128 domain-containing protein</fullName>
    </recommendedName>
</protein>
<feature type="domain" description="DUF8128" evidence="2">
    <location>
        <begin position="46"/>
        <end position="306"/>
    </location>
</feature>
<comment type="caution">
    <text evidence="3">The sequence shown here is derived from an EMBL/GenBank/DDBJ whole genome shotgun (WGS) entry which is preliminary data.</text>
</comment>
<reference evidence="3 4" key="1">
    <citation type="journal article" date="2016" name="Nat. Commun.">
        <title>Thousands of microbial genomes shed light on interconnected biogeochemical processes in an aquifer system.</title>
        <authorList>
            <person name="Anantharaman K."/>
            <person name="Brown C.T."/>
            <person name="Hug L.A."/>
            <person name="Sharon I."/>
            <person name="Castelle C.J."/>
            <person name="Probst A.J."/>
            <person name="Thomas B.C."/>
            <person name="Singh A."/>
            <person name="Wilkins M.J."/>
            <person name="Karaoz U."/>
            <person name="Brodie E.L."/>
            <person name="Williams K.H."/>
            <person name="Hubbard S.S."/>
            <person name="Banfield J.F."/>
        </authorList>
    </citation>
    <scope>NUCLEOTIDE SEQUENCE [LARGE SCALE GENOMIC DNA]</scope>
</reference>
<gene>
    <name evidence="3" type="ORF">A3B34_03610</name>
</gene>
<feature type="transmembrane region" description="Helical" evidence="1">
    <location>
        <begin position="20"/>
        <end position="43"/>
    </location>
</feature>
<keyword evidence="1" id="KW-0472">Membrane</keyword>
<evidence type="ECO:0000313" key="3">
    <source>
        <dbReference type="EMBL" id="OHA06918.1"/>
    </source>
</evidence>
<evidence type="ECO:0000259" key="2">
    <source>
        <dbReference type="Pfam" id="PF26449"/>
    </source>
</evidence>
<name>A0A1G2L5I2_9BACT</name>
<accession>A0A1G2L5I2</accession>
<organism evidence="3 4">
    <name type="scientific">Candidatus Sungbacteria bacterium RIFCSPLOWO2_01_FULL_54_21</name>
    <dbReference type="NCBI Taxonomy" id="1802279"/>
    <lineage>
        <taxon>Bacteria</taxon>
        <taxon>Candidatus Sungiibacteriota</taxon>
    </lineage>
</organism>
<proteinExistence type="predicted"/>
<dbReference type="EMBL" id="MHQR01000030">
    <property type="protein sequence ID" value="OHA06918.1"/>
    <property type="molecule type" value="Genomic_DNA"/>
</dbReference>
<dbReference type="InterPro" id="IPR058441">
    <property type="entry name" value="DUF8128"/>
</dbReference>
<dbReference type="Proteomes" id="UP000176510">
    <property type="component" value="Unassembled WGS sequence"/>
</dbReference>
<dbReference type="Pfam" id="PF26449">
    <property type="entry name" value="DUF8128"/>
    <property type="match status" value="1"/>
</dbReference>
<evidence type="ECO:0000313" key="4">
    <source>
        <dbReference type="Proteomes" id="UP000176510"/>
    </source>
</evidence>
<keyword evidence="1" id="KW-0812">Transmembrane</keyword>